<protein>
    <submittedName>
        <fullName evidence="1">Uncharacterized protein</fullName>
    </submittedName>
</protein>
<gene>
    <name evidence="1" type="ORF">LBUCD034_2243</name>
</gene>
<evidence type="ECO:0000313" key="2">
    <source>
        <dbReference type="Proteomes" id="UP000007332"/>
    </source>
</evidence>
<dbReference type="AlphaFoldDB" id="J9W4F7"/>
<sequence length="187" mass="20850">MLAWLGYCSYLDTAGLWSCPQRQTEPGEILKLTSRDVASLTLQSWKTTPVARLLAWLGLFAYLDSAGLRSCPQKQTEPGEILKLTSRDVASLTLQSWKTTPVARLLAWLGYCSYLDTAGLWSCPQRQTEPGEILKLTSRDVASLTLQSWKTLPVARLLAWLGIFSYLGIADLRSCPQKQTQTGRILK</sequence>
<organism evidence="1 2">
    <name type="scientific">Lentilactobacillus buchneri subsp. silagei CD034</name>
    <dbReference type="NCBI Taxonomy" id="1071400"/>
    <lineage>
        <taxon>Bacteria</taxon>
        <taxon>Bacillati</taxon>
        <taxon>Bacillota</taxon>
        <taxon>Bacilli</taxon>
        <taxon>Lactobacillales</taxon>
        <taxon>Lactobacillaceae</taxon>
        <taxon>Lentilactobacillus</taxon>
        <taxon>Lentilactobacillus buchneri subsp. silagei</taxon>
    </lineage>
</organism>
<accession>J9W4F7</accession>
<dbReference type="HOGENOM" id="CLU_1445965_0_0_9"/>
<reference evidence="1 2" key="1">
    <citation type="journal article" date="2012" name="J. Biotechnol.">
        <title>Insights into the completely annotated genome of Lactobacillus buchneri CD034, a strain isolated from stable grass silage.</title>
        <authorList>
            <person name="Heinl S."/>
            <person name="Wibberg D."/>
            <person name="Eikmeyer F."/>
            <person name="Szczepanowski R."/>
            <person name="Blom J."/>
            <person name="Linke B."/>
            <person name="Goesmann A."/>
            <person name="Grabherr R."/>
            <person name="Schwab H."/>
            <person name="Puhler A."/>
            <person name="Schluter A."/>
        </authorList>
    </citation>
    <scope>NUCLEOTIDE SEQUENCE [LARGE SCALE GENOMIC DNA]</scope>
    <source>
        <strain evidence="1 2">CD034</strain>
    </source>
</reference>
<dbReference type="Proteomes" id="UP000007332">
    <property type="component" value="Chromosome"/>
</dbReference>
<evidence type="ECO:0000313" key="1">
    <source>
        <dbReference type="EMBL" id="AFS01219.1"/>
    </source>
</evidence>
<proteinExistence type="predicted"/>
<keyword evidence="2" id="KW-1185">Reference proteome</keyword>
<dbReference type="EMBL" id="CP003043">
    <property type="protein sequence ID" value="AFS01219.1"/>
    <property type="molecule type" value="Genomic_DNA"/>
</dbReference>
<dbReference type="KEGG" id="lbn:LBUCD034_2243"/>
<name>J9W4F7_LENBU</name>